<dbReference type="NCBIfam" id="TIGR02937">
    <property type="entry name" value="sigma70-ECF"/>
    <property type="match status" value="1"/>
</dbReference>
<evidence type="ECO:0000313" key="7">
    <source>
        <dbReference type="EMBL" id="QGQ97363.1"/>
    </source>
</evidence>
<dbReference type="Gene3D" id="1.10.10.10">
    <property type="entry name" value="Winged helix-like DNA-binding domain superfamily/Winged helix DNA-binding domain"/>
    <property type="match status" value="1"/>
</dbReference>
<evidence type="ECO:0000256" key="4">
    <source>
        <dbReference type="ARBA" id="ARBA00023163"/>
    </source>
</evidence>
<dbReference type="SUPFAM" id="SSF54593">
    <property type="entry name" value="Glyoxalase/Bleomycin resistance protein/Dihydroxybiphenyl dioxygenase"/>
    <property type="match status" value="1"/>
</dbReference>
<dbReference type="SUPFAM" id="SSF88946">
    <property type="entry name" value="Sigma2 domain of RNA polymerase sigma factors"/>
    <property type="match status" value="1"/>
</dbReference>
<dbReference type="InterPro" id="IPR007627">
    <property type="entry name" value="RNA_pol_sigma70_r2"/>
</dbReference>
<keyword evidence="3" id="KW-0731">Sigma factor</keyword>
<dbReference type="PANTHER" id="PTHR43133">
    <property type="entry name" value="RNA POLYMERASE ECF-TYPE SIGMA FACTO"/>
    <property type="match status" value="1"/>
</dbReference>
<reference evidence="8" key="1">
    <citation type="submission" date="2018-11" db="EMBL/GenBank/DDBJ databases">
        <title>Complete genome sequence of Paenibacillus sp. ML311-T8.</title>
        <authorList>
            <person name="Nam Y.-D."/>
            <person name="Kang J."/>
            <person name="Chung W.-H."/>
            <person name="Park Y.S."/>
        </authorList>
    </citation>
    <scope>NUCLEOTIDE SEQUENCE [LARGE SCALE GENOMIC DNA]</scope>
    <source>
        <strain evidence="8">ML311-T8</strain>
    </source>
</reference>
<dbReference type="GO" id="GO:0016987">
    <property type="term" value="F:sigma factor activity"/>
    <property type="evidence" value="ECO:0007669"/>
    <property type="project" value="UniProtKB-KW"/>
</dbReference>
<dbReference type="Pfam" id="PF04542">
    <property type="entry name" value="Sigma70_r2"/>
    <property type="match status" value="1"/>
</dbReference>
<gene>
    <name evidence="7" type="ORF">EHS13_21985</name>
</gene>
<dbReference type="GO" id="GO:0003677">
    <property type="term" value="F:DNA binding"/>
    <property type="evidence" value="ECO:0007669"/>
    <property type="project" value="InterPro"/>
</dbReference>
<name>A0A6B8RPD6_9BACL</name>
<dbReference type="InterPro" id="IPR013249">
    <property type="entry name" value="RNA_pol_sigma70_r4_t2"/>
</dbReference>
<comment type="similarity">
    <text evidence="1">Belongs to the sigma-70 factor family. ECF subfamily.</text>
</comment>
<evidence type="ECO:0000256" key="1">
    <source>
        <dbReference type="ARBA" id="ARBA00010641"/>
    </source>
</evidence>
<evidence type="ECO:0000259" key="6">
    <source>
        <dbReference type="Pfam" id="PF08281"/>
    </source>
</evidence>
<dbReference type="EMBL" id="CP034235">
    <property type="protein sequence ID" value="QGQ97363.1"/>
    <property type="molecule type" value="Genomic_DNA"/>
</dbReference>
<proteinExistence type="inferred from homology"/>
<evidence type="ECO:0000259" key="5">
    <source>
        <dbReference type="Pfam" id="PF04542"/>
    </source>
</evidence>
<dbReference type="KEGG" id="ppsc:EHS13_21985"/>
<organism evidence="7 8">
    <name type="scientific">Paenibacillus psychroresistens</name>
    <dbReference type="NCBI Taxonomy" id="1778678"/>
    <lineage>
        <taxon>Bacteria</taxon>
        <taxon>Bacillati</taxon>
        <taxon>Bacillota</taxon>
        <taxon>Bacilli</taxon>
        <taxon>Bacillales</taxon>
        <taxon>Paenibacillaceae</taxon>
        <taxon>Paenibacillus</taxon>
    </lineage>
</organism>
<feature type="domain" description="RNA polymerase sigma-70 region 2" evidence="5">
    <location>
        <begin position="41"/>
        <end position="107"/>
    </location>
</feature>
<dbReference type="InterPro" id="IPR039425">
    <property type="entry name" value="RNA_pol_sigma-70-like"/>
</dbReference>
<dbReference type="Proteomes" id="UP000426246">
    <property type="component" value="Chromosome"/>
</dbReference>
<evidence type="ECO:0000256" key="3">
    <source>
        <dbReference type="ARBA" id="ARBA00023082"/>
    </source>
</evidence>
<sequence>MNVFGSGSRLINRGGEKLEIQTEIEHIKKSIYGDQQSYSVLVRKYSNAIYSVAYSILNDFHAAQDIAQDAFVKAWFNIDQLKDPSKFGAWVISIARNLCNDRLRKHKILEMPLNEAFDIPDEVTLEEIINRKSDSETIWRAVSVLDKKYRFITLMYFIGGFNAREISKLLEIPVPTVESRLRRSKALLKKELIELVENAANEKKLGEAFIGKVKARIKNVSVVFLVASLEESINFYEEIGFVSEDIGGHIHMNYGGATFILHEVKQNIDVRPFSAAVGGLYFDAFCYTDPEGLRHLVEVFQFKGVEIVNGPHWTERWSEVTIRDNNGYQIAFGANNE</sequence>
<evidence type="ECO:0000256" key="2">
    <source>
        <dbReference type="ARBA" id="ARBA00023015"/>
    </source>
</evidence>
<dbReference type="SUPFAM" id="SSF88659">
    <property type="entry name" value="Sigma3 and sigma4 domains of RNA polymerase sigma factors"/>
    <property type="match status" value="1"/>
</dbReference>
<dbReference type="InterPro" id="IPR013324">
    <property type="entry name" value="RNA_pol_sigma_r3/r4-like"/>
</dbReference>
<dbReference type="InterPro" id="IPR036388">
    <property type="entry name" value="WH-like_DNA-bd_sf"/>
</dbReference>
<protein>
    <submittedName>
        <fullName evidence="7">Sigma-70 family RNA polymerase sigma factor</fullName>
    </submittedName>
</protein>
<keyword evidence="4" id="KW-0804">Transcription</keyword>
<evidence type="ECO:0000313" key="8">
    <source>
        <dbReference type="Proteomes" id="UP000426246"/>
    </source>
</evidence>
<dbReference type="InterPro" id="IPR029068">
    <property type="entry name" value="Glyas_Bleomycin-R_OHBP_Dase"/>
</dbReference>
<dbReference type="AlphaFoldDB" id="A0A6B8RPD6"/>
<feature type="domain" description="RNA polymerase sigma factor 70 region 4 type 2" evidence="6">
    <location>
        <begin position="136"/>
        <end position="188"/>
    </location>
</feature>
<dbReference type="PANTHER" id="PTHR43133:SF51">
    <property type="entry name" value="RNA POLYMERASE SIGMA FACTOR"/>
    <property type="match status" value="1"/>
</dbReference>
<dbReference type="InterPro" id="IPR014284">
    <property type="entry name" value="RNA_pol_sigma-70_dom"/>
</dbReference>
<keyword evidence="2" id="KW-0805">Transcription regulation</keyword>
<dbReference type="InterPro" id="IPR013325">
    <property type="entry name" value="RNA_pol_sigma_r2"/>
</dbReference>
<dbReference type="CDD" id="cd06171">
    <property type="entry name" value="Sigma70_r4"/>
    <property type="match status" value="1"/>
</dbReference>
<dbReference type="Pfam" id="PF08281">
    <property type="entry name" value="Sigma70_r4_2"/>
    <property type="match status" value="1"/>
</dbReference>
<dbReference type="Gene3D" id="1.10.1740.10">
    <property type="match status" value="1"/>
</dbReference>
<keyword evidence="8" id="KW-1185">Reference proteome</keyword>
<accession>A0A6B8RPD6</accession>
<dbReference type="GO" id="GO:0006352">
    <property type="term" value="P:DNA-templated transcription initiation"/>
    <property type="evidence" value="ECO:0007669"/>
    <property type="project" value="InterPro"/>
</dbReference>
<dbReference type="Gene3D" id="3.10.180.10">
    <property type="entry name" value="2,3-Dihydroxybiphenyl 1,2-Dioxygenase, domain 1"/>
    <property type="match status" value="1"/>
</dbReference>